<dbReference type="Pfam" id="PF00133">
    <property type="entry name" value="tRNA-synt_1"/>
    <property type="match status" value="1"/>
</dbReference>
<dbReference type="InterPro" id="IPR001412">
    <property type="entry name" value="aa-tRNA-synth_I_CS"/>
</dbReference>
<dbReference type="EMBL" id="CP111027">
    <property type="protein sequence ID" value="WAR29217.1"/>
    <property type="molecule type" value="Genomic_DNA"/>
</dbReference>
<proteinExistence type="inferred from homology"/>
<dbReference type="PANTHER" id="PTHR42765:SF1">
    <property type="entry name" value="ISOLEUCINE--TRNA LIGASE, MITOCHONDRIAL"/>
    <property type="match status" value="1"/>
</dbReference>
<name>A0ABY7G7C5_MYAAR</name>
<keyword evidence="3 7" id="KW-0547">Nucleotide-binding</keyword>
<evidence type="ECO:0000256" key="7">
    <source>
        <dbReference type="RuleBase" id="RU363035"/>
    </source>
</evidence>
<dbReference type="PROSITE" id="PS00178">
    <property type="entry name" value="AA_TRNA_LIGASE_I"/>
    <property type="match status" value="1"/>
</dbReference>
<feature type="domain" description="Aminoacyl-tRNA synthetase class Ia" evidence="8">
    <location>
        <begin position="93"/>
        <end position="578"/>
    </location>
</feature>
<evidence type="ECO:0000256" key="2">
    <source>
        <dbReference type="ARBA" id="ARBA00022598"/>
    </source>
</evidence>
<dbReference type="InterPro" id="IPR009008">
    <property type="entry name" value="Val/Leu/Ile-tRNA-synth_edit"/>
</dbReference>
<keyword evidence="5 7" id="KW-0648">Protein biosynthesis</keyword>
<keyword evidence="6 7" id="KW-0030">Aminoacyl-tRNA synthetase</keyword>
<accession>A0ABY7G7C5</accession>
<dbReference type="PANTHER" id="PTHR42765">
    <property type="entry name" value="SOLEUCYL-TRNA SYNTHETASE"/>
    <property type="match status" value="1"/>
</dbReference>
<evidence type="ECO:0000259" key="8">
    <source>
        <dbReference type="Pfam" id="PF00133"/>
    </source>
</evidence>
<evidence type="ECO:0000256" key="1">
    <source>
        <dbReference type="ARBA" id="ARBA00005594"/>
    </source>
</evidence>
<dbReference type="SUPFAM" id="SSF50677">
    <property type="entry name" value="ValRS/IleRS/LeuRS editing domain"/>
    <property type="match status" value="1"/>
</dbReference>
<evidence type="ECO:0000256" key="4">
    <source>
        <dbReference type="ARBA" id="ARBA00022840"/>
    </source>
</evidence>
<organism evidence="9 10">
    <name type="scientific">Mya arenaria</name>
    <name type="common">Soft-shell clam</name>
    <dbReference type="NCBI Taxonomy" id="6604"/>
    <lineage>
        <taxon>Eukaryota</taxon>
        <taxon>Metazoa</taxon>
        <taxon>Spiralia</taxon>
        <taxon>Lophotrochozoa</taxon>
        <taxon>Mollusca</taxon>
        <taxon>Bivalvia</taxon>
        <taxon>Autobranchia</taxon>
        <taxon>Heteroconchia</taxon>
        <taxon>Euheterodonta</taxon>
        <taxon>Imparidentia</taxon>
        <taxon>Neoheterodontei</taxon>
        <taxon>Myida</taxon>
        <taxon>Myoidea</taxon>
        <taxon>Myidae</taxon>
        <taxon>Mya</taxon>
    </lineage>
</organism>
<gene>
    <name evidence="9" type="ORF">MAR_002785</name>
</gene>
<evidence type="ECO:0000313" key="10">
    <source>
        <dbReference type="Proteomes" id="UP001164746"/>
    </source>
</evidence>
<keyword evidence="4 7" id="KW-0067">ATP-binding</keyword>
<keyword evidence="10" id="KW-1185">Reference proteome</keyword>
<reference evidence="9" key="1">
    <citation type="submission" date="2022-11" db="EMBL/GenBank/DDBJ databases">
        <title>Centuries of genome instability and evolution in soft-shell clam transmissible cancer (bioRxiv).</title>
        <authorList>
            <person name="Hart S.F.M."/>
            <person name="Yonemitsu M.A."/>
            <person name="Giersch R.M."/>
            <person name="Beal B.F."/>
            <person name="Arriagada G."/>
            <person name="Davis B.W."/>
            <person name="Ostrander E.A."/>
            <person name="Goff S.P."/>
            <person name="Metzger M.J."/>
        </authorList>
    </citation>
    <scope>NUCLEOTIDE SEQUENCE</scope>
    <source>
        <strain evidence="9">MELC-2E11</strain>
        <tissue evidence="9">Siphon/mantle</tissue>
    </source>
</reference>
<evidence type="ECO:0000256" key="3">
    <source>
        <dbReference type="ARBA" id="ARBA00022741"/>
    </source>
</evidence>
<dbReference type="InterPro" id="IPR002300">
    <property type="entry name" value="aa-tRNA-synth_Ia"/>
</dbReference>
<dbReference type="SUPFAM" id="SSF52374">
    <property type="entry name" value="Nucleotidylyl transferase"/>
    <property type="match status" value="1"/>
</dbReference>
<protein>
    <submittedName>
        <fullName evidence="9">SYIM-like protein</fullName>
    </submittedName>
</protein>
<dbReference type="InterPro" id="IPR050081">
    <property type="entry name" value="Ile-tRNA_ligase"/>
</dbReference>
<evidence type="ECO:0000313" key="9">
    <source>
        <dbReference type="EMBL" id="WAR29217.1"/>
    </source>
</evidence>
<dbReference type="Proteomes" id="UP001164746">
    <property type="component" value="Chromosome 16"/>
</dbReference>
<evidence type="ECO:0000256" key="5">
    <source>
        <dbReference type="ARBA" id="ARBA00022917"/>
    </source>
</evidence>
<evidence type="ECO:0000256" key="6">
    <source>
        <dbReference type="ARBA" id="ARBA00023146"/>
    </source>
</evidence>
<comment type="similarity">
    <text evidence="1 7">Belongs to the class-I aminoacyl-tRNA synthetase family.</text>
</comment>
<dbReference type="Gene3D" id="1.10.10.830">
    <property type="entry name" value="Ile-tRNA synthetase CP2 domain-like"/>
    <property type="match status" value="1"/>
</dbReference>
<sequence>MNFDKIPYFNMKIGLSMFSALAFDFIHPSARNIYMLHGRRLFTGKSGAGKKSKKYTRTLNLPKTQFPISLKDASTREKELQSLCRFGSLYEWQRHHNRGPEFILHDGPPYANGKPHVGHALNKDIVNRYHVMRGHRVHYVPGWDCHGLPIELKALQGKAHLKLTPLQIRDEAQKFAESAIEVQMEGFKRWGVMADWDKPYFTFNPQYEAAQIDIFSRLHEKTGTSDVYICEDSFAEKLATITGKDLKLIEKVQGSDLEGATYMHPLTNEELPFLPGGHVTANKGTGLRVLVDDNSCYTESAGSKLEGKPVQGEATENTVLECLGRSLLHREPFTHSYPYDWRTKLPVIIRTSRQWFIDTRALHDKALKCLKSVKVVPSHLEARMESMLGARTYWCISRQRVWGVPIPVFYNRHTHEPLVDRAIISHIGELIAKQGSGIWWSLPHEELLPQSLLDQGGHGKCGDFEKGGDILDIWFDSGSSWAAVLARGQQADVYMEGTDQFGGWFQSSLLTSVALHDRAPYKSLVVHGFTMDEEGRKMSKSLGNVIDPDKVIHGGKDQKKEPGYGADVLRWWAAISNLQSISNIGSTTLDNIREELYGLRGTLRFLLGNVSCRNDGPVVEYGSLWPQDKLLLYRLYQYASKTRWLNLPTEWNNPDIEHIMQPALDIRDHLHDIINDEPSVEFDEFQQEKTSSFSPLCELLQTASTALTDEPLNVIPDNIQLVNGICNVHMKDGYLCPEKYVIILNDTDRYVCERCRRFTAEKAGTLCGRCLNVLSTGWD</sequence>
<dbReference type="Gene3D" id="3.40.50.620">
    <property type="entry name" value="HUPs"/>
    <property type="match status" value="2"/>
</dbReference>
<keyword evidence="2 7" id="KW-0436">Ligase</keyword>
<dbReference type="InterPro" id="IPR014729">
    <property type="entry name" value="Rossmann-like_a/b/a_fold"/>
</dbReference>
<dbReference type="CDD" id="cd00818">
    <property type="entry name" value="IleRS_core"/>
    <property type="match status" value="1"/>
</dbReference>